<reference evidence="2 3" key="1">
    <citation type="submission" date="2021-06" db="EMBL/GenBank/DDBJ databases">
        <authorList>
            <person name="Palmer J.M."/>
        </authorList>
    </citation>
    <scope>NUCLEOTIDE SEQUENCE [LARGE SCALE GENOMIC DNA]</scope>
    <source>
        <strain evidence="2 3">AS_MEX2019</strain>
        <tissue evidence="2">Muscle</tissue>
    </source>
</reference>
<protein>
    <submittedName>
        <fullName evidence="2">Uncharacterized protein</fullName>
    </submittedName>
</protein>
<dbReference type="EMBL" id="JAHRIP010070241">
    <property type="protein sequence ID" value="MEQ2308905.1"/>
    <property type="molecule type" value="Genomic_DNA"/>
</dbReference>
<keyword evidence="1" id="KW-1133">Transmembrane helix</keyword>
<organism evidence="2 3">
    <name type="scientific">Ameca splendens</name>
    <dbReference type="NCBI Taxonomy" id="208324"/>
    <lineage>
        <taxon>Eukaryota</taxon>
        <taxon>Metazoa</taxon>
        <taxon>Chordata</taxon>
        <taxon>Craniata</taxon>
        <taxon>Vertebrata</taxon>
        <taxon>Euteleostomi</taxon>
        <taxon>Actinopterygii</taxon>
        <taxon>Neopterygii</taxon>
        <taxon>Teleostei</taxon>
        <taxon>Neoteleostei</taxon>
        <taxon>Acanthomorphata</taxon>
        <taxon>Ovalentaria</taxon>
        <taxon>Atherinomorphae</taxon>
        <taxon>Cyprinodontiformes</taxon>
        <taxon>Goodeidae</taxon>
        <taxon>Ameca</taxon>
    </lineage>
</organism>
<keyword evidence="1" id="KW-0472">Membrane</keyword>
<keyword evidence="3" id="KW-1185">Reference proteome</keyword>
<feature type="transmembrane region" description="Helical" evidence="1">
    <location>
        <begin position="86"/>
        <end position="105"/>
    </location>
</feature>
<feature type="transmembrane region" description="Helical" evidence="1">
    <location>
        <begin position="21"/>
        <end position="45"/>
    </location>
</feature>
<comment type="caution">
    <text evidence="2">The sequence shown here is derived from an EMBL/GenBank/DDBJ whole genome shotgun (WGS) entry which is preliminary data.</text>
</comment>
<proteinExistence type="predicted"/>
<gene>
    <name evidence="2" type="ORF">AMECASPLE_033073</name>
</gene>
<accession>A0ABV0ZS00</accession>
<evidence type="ECO:0000313" key="3">
    <source>
        <dbReference type="Proteomes" id="UP001469553"/>
    </source>
</evidence>
<evidence type="ECO:0000313" key="2">
    <source>
        <dbReference type="EMBL" id="MEQ2308905.1"/>
    </source>
</evidence>
<evidence type="ECO:0000256" key="1">
    <source>
        <dbReference type="SAM" id="Phobius"/>
    </source>
</evidence>
<keyword evidence="1" id="KW-0812">Transmembrane</keyword>
<dbReference type="Proteomes" id="UP001469553">
    <property type="component" value="Unassembled WGS sequence"/>
</dbReference>
<name>A0ABV0ZS00_9TELE</name>
<sequence length="106" mass="10875">MGPISSPPHSGVPVAGVSAHWVLWCAGSLSVTACRILVPMALLGFCLGGDVPQGLGSLGPSLDLLQRRQLREEPVGSSLHLPLASALWLLGGSPGAILCSSLGWLR</sequence>